<dbReference type="AlphaFoldDB" id="A0A3A5HC56"/>
<accession>A0A3A5HC56</accession>
<reference evidence="3" key="1">
    <citation type="submission" date="2018-09" db="EMBL/GenBank/DDBJ databases">
        <authorList>
            <person name="Zhu H."/>
        </authorList>
    </citation>
    <scope>NUCLEOTIDE SEQUENCE [LARGE SCALE GENOMIC DNA]</scope>
    <source>
        <strain evidence="3">K1W22B-1</strain>
    </source>
</reference>
<dbReference type="PANTHER" id="PTHR38446">
    <property type="entry name" value="BLL0914 PROTEIN"/>
    <property type="match status" value="1"/>
</dbReference>
<keyword evidence="3" id="KW-1185">Reference proteome</keyword>
<sequence>MFTVALVLAGLAALLHVYIWVLESLVWSTKGRRVFGISAEQAEANRQFAYNQGFYNLFLAIGTGVGVAFAAGDCHWGIPLVVFGTASMLGAALVLVTDDRTQVRGALVQGTFPALALIALALHAL</sequence>
<dbReference type="PANTHER" id="PTHR38446:SF1">
    <property type="entry name" value="BLL0914 PROTEIN"/>
    <property type="match status" value="1"/>
</dbReference>
<dbReference type="OrthoDB" id="9803832at2"/>
<keyword evidence="1" id="KW-0812">Transmembrane</keyword>
<dbReference type="Pfam" id="PF06993">
    <property type="entry name" value="DUF1304"/>
    <property type="match status" value="1"/>
</dbReference>
<comment type="caution">
    <text evidence="2">The sequence shown here is derived from an EMBL/GenBank/DDBJ whole genome shotgun (WGS) entry which is preliminary data.</text>
</comment>
<feature type="transmembrane region" description="Helical" evidence="1">
    <location>
        <begin position="6"/>
        <end position="27"/>
    </location>
</feature>
<keyword evidence="1" id="KW-0472">Membrane</keyword>
<keyword evidence="1" id="KW-1133">Transmembrane helix</keyword>
<organism evidence="2 3">
    <name type="scientific">Nocardioides cavernaquae</name>
    <dbReference type="NCBI Taxonomy" id="2321396"/>
    <lineage>
        <taxon>Bacteria</taxon>
        <taxon>Bacillati</taxon>
        <taxon>Actinomycetota</taxon>
        <taxon>Actinomycetes</taxon>
        <taxon>Propionibacteriales</taxon>
        <taxon>Nocardioidaceae</taxon>
        <taxon>Nocardioides</taxon>
    </lineage>
</organism>
<evidence type="ECO:0000313" key="3">
    <source>
        <dbReference type="Proteomes" id="UP000276542"/>
    </source>
</evidence>
<feature type="transmembrane region" description="Helical" evidence="1">
    <location>
        <begin position="76"/>
        <end position="96"/>
    </location>
</feature>
<dbReference type="RefSeq" id="WP_120061005.1">
    <property type="nucleotide sequence ID" value="NZ_QYRP01000002.1"/>
</dbReference>
<dbReference type="Proteomes" id="UP000276542">
    <property type="component" value="Unassembled WGS sequence"/>
</dbReference>
<proteinExistence type="predicted"/>
<gene>
    <name evidence="2" type="ORF">D4739_12960</name>
</gene>
<evidence type="ECO:0000256" key="1">
    <source>
        <dbReference type="SAM" id="Phobius"/>
    </source>
</evidence>
<dbReference type="InterPro" id="IPR009732">
    <property type="entry name" value="DUF1304"/>
</dbReference>
<name>A0A3A5HC56_9ACTN</name>
<feature type="transmembrane region" description="Helical" evidence="1">
    <location>
        <begin position="103"/>
        <end position="124"/>
    </location>
</feature>
<evidence type="ECO:0000313" key="2">
    <source>
        <dbReference type="EMBL" id="RJS47035.1"/>
    </source>
</evidence>
<dbReference type="EMBL" id="QYRP01000002">
    <property type="protein sequence ID" value="RJS47035.1"/>
    <property type="molecule type" value="Genomic_DNA"/>
</dbReference>
<protein>
    <submittedName>
        <fullName evidence="2">DUF1304 domain-containing protein</fullName>
    </submittedName>
</protein>
<feature type="transmembrane region" description="Helical" evidence="1">
    <location>
        <begin position="48"/>
        <end position="70"/>
    </location>
</feature>